<protein>
    <submittedName>
        <fullName evidence="3">Cyclin-like protein</fullName>
    </submittedName>
</protein>
<dbReference type="Pfam" id="PF00134">
    <property type="entry name" value="Cyclin_N"/>
    <property type="match status" value="1"/>
</dbReference>
<dbReference type="AlphaFoldDB" id="A0A9K3PGB7"/>
<proteinExistence type="predicted"/>
<feature type="compositionally biased region" description="Polar residues" evidence="1">
    <location>
        <begin position="370"/>
        <end position="384"/>
    </location>
</feature>
<gene>
    <name evidence="3" type="ORF">IV203_005431</name>
</gene>
<evidence type="ECO:0000313" key="4">
    <source>
        <dbReference type="Proteomes" id="UP000693970"/>
    </source>
</evidence>
<keyword evidence="4" id="KW-1185">Reference proteome</keyword>
<reference evidence="3" key="1">
    <citation type="journal article" date="2021" name="Sci. Rep.">
        <title>Diploid genomic architecture of Nitzschia inconspicua, an elite biomass production diatom.</title>
        <authorList>
            <person name="Oliver A."/>
            <person name="Podell S."/>
            <person name="Pinowska A."/>
            <person name="Traller J.C."/>
            <person name="Smith S.R."/>
            <person name="McClure R."/>
            <person name="Beliaev A."/>
            <person name="Bohutskyi P."/>
            <person name="Hill E.A."/>
            <person name="Rabines A."/>
            <person name="Zheng H."/>
            <person name="Allen L.Z."/>
            <person name="Kuo A."/>
            <person name="Grigoriev I.V."/>
            <person name="Allen A.E."/>
            <person name="Hazlebeck D."/>
            <person name="Allen E.E."/>
        </authorList>
    </citation>
    <scope>NUCLEOTIDE SEQUENCE</scope>
    <source>
        <strain evidence="3">Hildebrandi</strain>
    </source>
</reference>
<comment type="caution">
    <text evidence="3">The sequence shown here is derived from an EMBL/GenBank/DDBJ whole genome shotgun (WGS) entry which is preliminary data.</text>
</comment>
<dbReference type="OrthoDB" id="64224at2759"/>
<reference evidence="3" key="2">
    <citation type="submission" date="2021-04" db="EMBL/GenBank/DDBJ databases">
        <authorList>
            <person name="Podell S."/>
        </authorList>
    </citation>
    <scope>NUCLEOTIDE SEQUENCE</scope>
    <source>
        <strain evidence="3">Hildebrandi</strain>
    </source>
</reference>
<feature type="region of interest" description="Disordered" evidence="1">
    <location>
        <begin position="370"/>
        <end position="414"/>
    </location>
</feature>
<dbReference type="InterPro" id="IPR006671">
    <property type="entry name" value="Cyclin_N"/>
</dbReference>
<dbReference type="FunFam" id="1.10.472.10:FF:000093">
    <property type="entry name" value="Predicted protein"/>
    <property type="match status" value="1"/>
</dbReference>
<evidence type="ECO:0000259" key="2">
    <source>
        <dbReference type="Pfam" id="PF00134"/>
    </source>
</evidence>
<name>A0A9K3PGB7_9STRA</name>
<sequence length="414" mass="46718">MNVQHRTAMVVTPIPNPSFRDASVSANDSSLDLSEYQQPSQDPVANAARNSIALLLLPTPMGNDKIQAMLSMEATRYESPKDYLLKIGSRQTLNGYATETWRRRLCEWMFEVADHFGFDREVVSISSYIMDRMASLSYDEAKSNHATKRQFQLDAVASLYLSLKVHGEMDPESAEERIKLRLSTFVELSRGFFSGEVIVAKETEILHALNWHINPPTCSQFLWHYLQLLPAWTVEENNNTDVDHEDASSEEDVLATRQIIWIKVFDVAKYLTELSVFISDFAFNYKPSTISYAALLCALEYVQDRTPFPRRAHVQLLENLGCISSKFAPHLDDIRHLQDKLKRLAPDFFPVPTTLTRTVSLSDVESANSVAAASPGGNSNNYKRTITPVHENSLDARGEPPRKQSRRTPPCGSS</sequence>
<dbReference type="Proteomes" id="UP000693970">
    <property type="component" value="Unassembled WGS sequence"/>
</dbReference>
<dbReference type="EMBL" id="JAGRRH010000021">
    <property type="protein sequence ID" value="KAG7346363.1"/>
    <property type="molecule type" value="Genomic_DNA"/>
</dbReference>
<feature type="domain" description="Cyclin N-terminal" evidence="2">
    <location>
        <begin position="66"/>
        <end position="214"/>
    </location>
</feature>
<feature type="compositionally biased region" description="Basic and acidic residues" evidence="1">
    <location>
        <begin position="392"/>
        <end position="402"/>
    </location>
</feature>
<dbReference type="InterPro" id="IPR039361">
    <property type="entry name" value="Cyclin"/>
</dbReference>
<evidence type="ECO:0000256" key="1">
    <source>
        <dbReference type="SAM" id="MobiDB-lite"/>
    </source>
</evidence>
<accession>A0A9K3PGB7</accession>
<dbReference type="PANTHER" id="PTHR10177">
    <property type="entry name" value="CYCLINS"/>
    <property type="match status" value="1"/>
</dbReference>
<evidence type="ECO:0000313" key="3">
    <source>
        <dbReference type="EMBL" id="KAG7346363.1"/>
    </source>
</evidence>
<organism evidence="3 4">
    <name type="scientific">Nitzschia inconspicua</name>
    <dbReference type="NCBI Taxonomy" id="303405"/>
    <lineage>
        <taxon>Eukaryota</taxon>
        <taxon>Sar</taxon>
        <taxon>Stramenopiles</taxon>
        <taxon>Ochrophyta</taxon>
        <taxon>Bacillariophyta</taxon>
        <taxon>Bacillariophyceae</taxon>
        <taxon>Bacillariophycidae</taxon>
        <taxon>Bacillariales</taxon>
        <taxon>Bacillariaceae</taxon>
        <taxon>Nitzschia</taxon>
    </lineage>
</organism>